<keyword evidence="4 10" id="KW-0812">Transmembrane</keyword>
<feature type="chain" id="PRO_5033095158" description="Porin" evidence="10">
    <location>
        <begin position="24"/>
        <end position="500"/>
    </location>
</feature>
<dbReference type="Pfam" id="PF02530">
    <property type="entry name" value="Porin_2"/>
    <property type="match status" value="1"/>
</dbReference>
<keyword evidence="3 10" id="KW-1134">Transmembrane beta strand</keyword>
<keyword evidence="5 10" id="KW-0732">Signal</keyword>
<dbReference type="InterPro" id="IPR003684">
    <property type="entry name" value="Porin_alphabac"/>
</dbReference>
<dbReference type="EMBL" id="JACHIJ010000002">
    <property type="protein sequence ID" value="MBB5051540.1"/>
    <property type="molecule type" value="Genomic_DNA"/>
</dbReference>
<evidence type="ECO:0000256" key="6">
    <source>
        <dbReference type="ARBA" id="ARBA00023065"/>
    </source>
</evidence>
<keyword evidence="7 10" id="KW-0626">Porin</keyword>
<comment type="subcellular location">
    <subcellularLocation>
        <location evidence="10">Cell outer membrane</location>
        <topology evidence="10">Multi-pass membrane protein</topology>
    </subcellularLocation>
</comment>
<keyword evidence="2 10" id="KW-0813">Transport</keyword>
<evidence type="ECO:0000256" key="3">
    <source>
        <dbReference type="ARBA" id="ARBA00022452"/>
    </source>
</evidence>
<comment type="caution">
    <text evidence="11">The sequence shown here is derived from an EMBL/GenBank/DDBJ whole genome shotgun (WGS) entry which is preliminary data.</text>
</comment>
<keyword evidence="8 10" id="KW-0472">Membrane</keyword>
<dbReference type="GO" id="GO:0006811">
    <property type="term" value="P:monoatomic ion transport"/>
    <property type="evidence" value="ECO:0007669"/>
    <property type="project" value="UniProtKB-KW"/>
</dbReference>
<dbReference type="RefSeq" id="WP_184083500.1">
    <property type="nucleotide sequence ID" value="NZ_JACHIJ010000002.1"/>
</dbReference>
<name>A0A840MXQ9_9BRAD</name>
<keyword evidence="9 10" id="KW-0998">Cell outer membrane</keyword>
<organism evidence="11 12">
    <name type="scientific">Afipia massiliensis</name>
    <dbReference type="NCBI Taxonomy" id="211460"/>
    <lineage>
        <taxon>Bacteria</taxon>
        <taxon>Pseudomonadati</taxon>
        <taxon>Pseudomonadota</taxon>
        <taxon>Alphaproteobacteria</taxon>
        <taxon>Hyphomicrobiales</taxon>
        <taxon>Nitrobacteraceae</taxon>
        <taxon>Afipia</taxon>
    </lineage>
</organism>
<keyword evidence="6 10" id="KW-0406">Ion transport</keyword>
<comment type="similarity">
    <text evidence="1 10">Belongs to the alphaproteobacteria porin family.</text>
</comment>
<evidence type="ECO:0000256" key="4">
    <source>
        <dbReference type="ARBA" id="ARBA00022692"/>
    </source>
</evidence>
<evidence type="ECO:0000256" key="2">
    <source>
        <dbReference type="ARBA" id="ARBA00022448"/>
    </source>
</evidence>
<dbReference type="GO" id="GO:0046930">
    <property type="term" value="C:pore complex"/>
    <property type="evidence" value="ECO:0007669"/>
    <property type="project" value="UniProtKB-KW"/>
</dbReference>
<dbReference type="AlphaFoldDB" id="A0A840MXQ9"/>
<comment type="domain">
    <text evidence="10">Consists of 16-stranded beta-barrel sheets, with large surface-exposed loops, that form a transmembrane pore at the center of each barrel. The pore is partially ocluded by a peptide loop that folds into the pore lumen.</text>
</comment>
<evidence type="ECO:0000313" key="12">
    <source>
        <dbReference type="Proteomes" id="UP000521227"/>
    </source>
</evidence>
<comment type="function">
    <text evidence="10">Forms passive diffusion pores that allow small molecular weight hydrophilic materials across the outer membrane.</text>
</comment>
<evidence type="ECO:0000256" key="5">
    <source>
        <dbReference type="ARBA" id="ARBA00022729"/>
    </source>
</evidence>
<evidence type="ECO:0000256" key="7">
    <source>
        <dbReference type="ARBA" id="ARBA00023114"/>
    </source>
</evidence>
<proteinExistence type="inferred from homology"/>
<evidence type="ECO:0000256" key="10">
    <source>
        <dbReference type="RuleBase" id="RU364005"/>
    </source>
</evidence>
<dbReference type="GO" id="GO:0009279">
    <property type="term" value="C:cell outer membrane"/>
    <property type="evidence" value="ECO:0007669"/>
    <property type="project" value="UniProtKB-SubCell"/>
</dbReference>
<evidence type="ECO:0000256" key="8">
    <source>
        <dbReference type="ARBA" id="ARBA00023136"/>
    </source>
</evidence>
<gene>
    <name evidence="11" type="ORF">HNQ36_001494</name>
</gene>
<reference evidence="11 12" key="1">
    <citation type="submission" date="2020-08" db="EMBL/GenBank/DDBJ databases">
        <title>Genomic Encyclopedia of Type Strains, Phase IV (KMG-IV): sequencing the most valuable type-strain genomes for metagenomic binning, comparative biology and taxonomic classification.</title>
        <authorList>
            <person name="Goeker M."/>
        </authorList>
    </citation>
    <scope>NUCLEOTIDE SEQUENCE [LARGE SCALE GENOMIC DNA]</scope>
    <source>
        <strain evidence="11 12">DSM 17498</strain>
    </source>
</reference>
<sequence>MSTIKSLILGSAAVIAASAGAQAADLPVKAKAVQYVKICSLYGAGFYYIPGTDTCIKLGGYVQADWNINAGNYGKPAWDEGGFRANGTGSRDSDYFTTRARVQLNIDTRTATEYGVVRTYWSSNFEHSTGFGPSSGNLTMDYGFIQFAGFTLGKAVSGFQTPWGAYGANNNTSFLLGGYDNATGINQIAYTWQFGNGVSAQVGIEDNRVINRAQMLDTSITLTAAQAALALGQGAYPNSYGGNVSPDFVGNIRVDQAAFTAQLSGAVHNLHANYYANGASAATVETNGHPEDTWGFAISGGIQLKNLPTGPGDKLSLDATYADGAMKYLISGVTGNNFDHFSGGSGANYNSFAVMSLFDGIYGAGTKIEKTTGWGFRGAYVHNWTPNWESSLFGSYTRIDYNNNASDLYCARYAAQVVVGTPRANCNPDFAIWQIGTRTAWTPVRNLTFSGEVMYTNLDQSMSGTVVAAANTMGAFKPAGNYNYEDQGIWSGNLRVRRTW</sequence>
<feature type="signal peptide" evidence="10">
    <location>
        <begin position="1"/>
        <end position="23"/>
    </location>
</feature>
<evidence type="ECO:0000256" key="1">
    <source>
        <dbReference type="ARBA" id="ARBA00009521"/>
    </source>
</evidence>
<dbReference type="Proteomes" id="UP000521227">
    <property type="component" value="Unassembled WGS sequence"/>
</dbReference>
<dbReference type="GO" id="GO:0015288">
    <property type="term" value="F:porin activity"/>
    <property type="evidence" value="ECO:0007669"/>
    <property type="project" value="UniProtKB-KW"/>
</dbReference>
<accession>A0A840MXQ9</accession>
<evidence type="ECO:0000313" key="11">
    <source>
        <dbReference type="EMBL" id="MBB5051540.1"/>
    </source>
</evidence>
<protein>
    <recommendedName>
        <fullName evidence="10">Porin</fullName>
    </recommendedName>
</protein>
<evidence type="ECO:0000256" key="9">
    <source>
        <dbReference type="ARBA" id="ARBA00023237"/>
    </source>
</evidence>